<evidence type="ECO:0000313" key="1">
    <source>
        <dbReference type="EMBL" id="RMB88110.1"/>
    </source>
</evidence>
<gene>
    <name evidence="1" type="ORF">DUI87_35519</name>
</gene>
<proteinExistence type="predicted"/>
<keyword evidence="2" id="KW-1185">Reference proteome</keyword>
<evidence type="ECO:0000313" key="2">
    <source>
        <dbReference type="Proteomes" id="UP000269221"/>
    </source>
</evidence>
<sequence>MNLQLVGQRLEEQGQWWLGEPVGMGLQQQDTGNVLMVLGGKGMLLPNGLLYSLYLWLSFANKQHRLIDLRLDLPEFLDDTKLGVSVDVLEGRRALQKDLDRLDPGTKSNNVRFNKSKCQVRYLSYNNPCSATGWGQ</sequence>
<comment type="caution">
    <text evidence="1">The sequence shown here is derived from an EMBL/GenBank/DDBJ whole genome shotgun (WGS) entry which is preliminary data.</text>
</comment>
<dbReference type="OrthoDB" id="416454at2759"/>
<accession>A0A3M0IJ17</accession>
<dbReference type="Proteomes" id="UP000269221">
    <property type="component" value="Unassembled WGS sequence"/>
</dbReference>
<organism evidence="1 2">
    <name type="scientific">Hirundo rustica rustica</name>
    <dbReference type="NCBI Taxonomy" id="333673"/>
    <lineage>
        <taxon>Eukaryota</taxon>
        <taxon>Metazoa</taxon>
        <taxon>Chordata</taxon>
        <taxon>Craniata</taxon>
        <taxon>Vertebrata</taxon>
        <taxon>Euteleostomi</taxon>
        <taxon>Archelosauria</taxon>
        <taxon>Archosauria</taxon>
        <taxon>Dinosauria</taxon>
        <taxon>Saurischia</taxon>
        <taxon>Theropoda</taxon>
        <taxon>Coelurosauria</taxon>
        <taxon>Aves</taxon>
        <taxon>Neognathae</taxon>
        <taxon>Neoaves</taxon>
        <taxon>Telluraves</taxon>
        <taxon>Australaves</taxon>
        <taxon>Passeriformes</taxon>
        <taxon>Sylvioidea</taxon>
        <taxon>Hirundinidae</taxon>
        <taxon>Hirundo</taxon>
    </lineage>
</organism>
<dbReference type="AlphaFoldDB" id="A0A3M0IJ17"/>
<name>A0A3M0IJ17_HIRRU</name>
<protein>
    <submittedName>
        <fullName evidence="1">Uncharacterized protein</fullName>
    </submittedName>
</protein>
<dbReference type="EMBL" id="QRBI01000353">
    <property type="protein sequence ID" value="RMB88110.1"/>
    <property type="molecule type" value="Genomic_DNA"/>
</dbReference>
<reference evidence="1 2" key="1">
    <citation type="submission" date="2018-07" db="EMBL/GenBank/DDBJ databases">
        <title>A high quality draft genome assembly of the barn swallow (H. rustica rustica).</title>
        <authorList>
            <person name="Formenti G."/>
            <person name="Chiara M."/>
            <person name="Poveda L."/>
            <person name="Francoijs K.-J."/>
            <person name="Bonisoli-Alquati A."/>
            <person name="Canova L."/>
            <person name="Gianfranceschi L."/>
            <person name="Horner D.S."/>
            <person name="Saino N."/>
        </authorList>
    </citation>
    <scope>NUCLEOTIDE SEQUENCE [LARGE SCALE GENOMIC DNA]</scope>
    <source>
        <strain evidence="1">Chelidonia</strain>
        <tissue evidence="1">Blood</tissue>
    </source>
</reference>